<dbReference type="PANTHER" id="PTHR48111">
    <property type="entry name" value="REGULATOR OF RPOS"/>
    <property type="match status" value="1"/>
</dbReference>
<dbReference type="GO" id="GO:0000156">
    <property type="term" value="F:phosphorelay response regulator activity"/>
    <property type="evidence" value="ECO:0007669"/>
    <property type="project" value="TreeGrafter"/>
</dbReference>
<protein>
    <submittedName>
        <fullName evidence="9">Response regulator receiver protein</fullName>
    </submittedName>
</protein>
<evidence type="ECO:0000313" key="9">
    <source>
        <dbReference type="EMBL" id="ACY12921.1"/>
    </source>
</evidence>
<dbReference type="InterPro" id="IPR000160">
    <property type="entry name" value="GGDEF_dom"/>
</dbReference>
<name>D0LHQ9_HALO1</name>
<evidence type="ECO:0000256" key="5">
    <source>
        <dbReference type="ARBA" id="ARBA00023163"/>
    </source>
</evidence>
<dbReference type="InterPro" id="IPR039420">
    <property type="entry name" value="WalR-like"/>
</dbReference>
<dbReference type="CDD" id="cd17574">
    <property type="entry name" value="REC_OmpR"/>
    <property type="match status" value="1"/>
</dbReference>
<dbReference type="EMBL" id="CP001804">
    <property type="protein sequence ID" value="ACY12921.1"/>
    <property type="molecule type" value="Genomic_DNA"/>
</dbReference>
<dbReference type="SMART" id="SM00267">
    <property type="entry name" value="GGDEF"/>
    <property type="match status" value="1"/>
</dbReference>
<dbReference type="GO" id="GO:0032993">
    <property type="term" value="C:protein-DNA complex"/>
    <property type="evidence" value="ECO:0007669"/>
    <property type="project" value="TreeGrafter"/>
</dbReference>
<evidence type="ECO:0000256" key="4">
    <source>
        <dbReference type="ARBA" id="ARBA00023125"/>
    </source>
</evidence>
<evidence type="ECO:0000256" key="1">
    <source>
        <dbReference type="ARBA" id="ARBA00022553"/>
    </source>
</evidence>
<dbReference type="eggNOG" id="COG0745">
    <property type="taxonomic scope" value="Bacteria"/>
</dbReference>
<feature type="domain" description="Response regulatory" evidence="7">
    <location>
        <begin position="5"/>
        <end position="121"/>
    </location>
</feature>
<evidence type="ECO:0000259" key="7">
    <source>
        <dbReference type="PROSITE" id="PS50110"/>
    </source>
</evidence>
<keyword evidence="10" id="KW-1185">Reference proteome</keyword>
<keyword evidence="5" id="KW-0804">Transcription</keyword>
<keyword evidence="2" id="KW-0902">Two-component regulatory system</keyword>
<dbReference type="FunFam" id="3.40.50.2300:FF:000001">
    <property type="entry name" value="DNA-binding response regulator PhoB"/>
    <property type="match status" value="1"/>
</dbReference>
<dbReference type="KEGG" id="hoh:Hoch_0280"/>
<organism evidence="9 10">
    <name type="scientific">Haliangium ochraceum (strain DSM 14365 / JCM 11303 / SMP-2)</name>
    <dbReference type="NCBI Taxonomy" id="502025"/>
    <lineage>
        <taxon>Bacteria</taxon>
        <taxon>Pseudomonadati</taxon>
        <taxon>Myxococcota</taxon>
        <taxon>Polyangia</taxon>
        <taxon>Haliangiales</taxon>
        <taxon>Kofleriaceae</taxon>
        <taxon>Haliangium</taxon>
    </lineage>
</organism>
<keyword evidence="4" id="KW-0238">DNA-binding</keyword>
<dbReference type="SMART" id="SM00448">
    <property type="entry name" value="REC"/>
    <property type="match status" value="1"/>
</dbReference>
<dbReference type="HOGENOM" id="CLU_942566_0_0_7"/>
<keyword evidence="1 6" id="KW-0597">Phosphoprotein</keyword>
<evidence type="ECO:0000313" key="10">
    <source>
        <dbReference type="Proteomes" id="UP000001880"/>
    </source>
</evidence>
<dbReference type="SUPFAM" id="SSF55073">
    <property type="entry name" value="Nucleotide cyclase"/>
    <property type="match status" value="1"/>
</dbReference>
<evidence type="ECO:0000256" key="3">
    <source>
        <dbReference type="ARBA" id="ARBA00023015"/>
    </source>
</evidence>
<evidence type="ECO:0000256" key="2">
    <source>
        <dbReference type="ARBA" id="ARBA00023012"/>
    </source>
</evidence>
<dbReference type="OrthoDB" id="9777298at2"/>
<dbReference type="eggNOG" id="COG2199">
    <property type="taxonomic scope" value="Bacteria"/>
</dbReference>
<evidence type="ECO:0000259" key="8">
    <source>
        <dbReference type="PROSITE" id="PS50887"/>
    </source>
</evidence>
<dbReference type="SUPFAM" id="SSF52172">
    <property type="entry name" value="CheY-like"/>
    <property type="match status" value="1"/>
</dbReference>
<feature type="domain" description="GGDEF" evidence="8">
    <location>
        <begin position="154"/>
        <end position="292"/>
    </location>
</feature>
<feature type="modified residue" description="4-aspartylphosphate" evidence="6">
    <location>
        <position position="54"/>
    </location>
</feature>
<reference evidence="9 10" key="1">
    <citation type="journal article" date="2010" name="Stand. Genomic Sci.">
        <title>Complete genome sequence of Haliangium ochraceum type strain (SMP-2).</title>
        <authorList>
            <consortium name="US DOE Joint Genome Institute (JGI-PGF)"/>
            <person name="Ivanova N."/>
            <person name="Daum C."/>
            <person name="Lang E."/>
            <person name="Abt B."/>
            <person name="Kopitz M."/>
            <person name="Saunders E."/>
            <person name="Lapidus A."/>
            <person name="Lucas S."/>
            <person name="Glavina Del Rio T."/>
            <person name="Nolan M."/>
            <person name="Tice H."/>
            <person name="Copeland A."/>
            <person name="Cheng J.F."/>
            <person name="Chen F."/>
            <person name="Bruce D."/>
            <person name="Goodwin L."/>
            <person name="Pitluck S."/>
            <person name="Mavromatis K."/>
            <person name="Pati A."/>
            <person name="Mikhailova N."/>
            <person name="Chen A."/>
            <person name="Palaniappan K."/>
            <person name="Land M."/>
            <person name="Hauser L."/>
            <person name="Chang Y.J."/>
            <person name="Jeffries C.D."/>
            <person name="Detter J.C."/>
            <person name="Brettin T."/>
            <person name="Rohde M."/>
            <person name="Goker M."/>
            <person name="Bristow J."/>
            <person name="Markowitz V."/>
            <person name="Eisen J.A."/>
            <person name="Hugenholtz P."/>
            <person name="Kyrpides N.C."/>
            <person name="Klenk H.P."/>
        </authorList>
    </citation>
    <scope>NUCLEOTIDE SEQUENCE [LARGE SCALE GENOMIC DNA]</scope>
    <source>
        <strain evidence="10">DSM 14365 / CIP 107738 / JCM 11303 / AJ 13395 / SMP-2</strain>
    </source>
</reference>
<dbReference type="RefSeq" id="WP_012825548.1">
    <property type="nucleotide sequence ID" value="NC_013440.1"/>
</dbReference>
<dbReference type="Gene3D" id="3.40.50.2300">
    <property type="match status" value="1"/>
</dbReference>
<dbReference type="InterPro" id="IPR029787">
    <property type="entry name" value="Nucleotide_cyclase"/>
</dbReference>
<dbReference type="PROSITE" id="PS50110">
    <property type="entry name" value="RESPONSE_REGULATORY"/>
    <property type="match status" value="1"/>
</dbReference>
<accession>D0LHQ9</accession>
<dbReference type="InterPro" id="IPR011006">
    <property type="entry name" value="CheY-like_superfamily"/>
</dbReference>
<dbReference type="Proteomes" id="UP000001880">
    <property type="component" value="Chromosome"/>
</dbReference>
<dbReference type="PANTHER" id="PTHR48111:SF1">
    <property type="entry name" value="TWO-COMPONENT RESPONSE REGULATOR ORR33"/>
    <property type="match status" value="1"/>
</dbReference>
<dbReference type="AlphaFoldDB" id="D0LHQ9"/>
<dbReference type="InterPro" id="IPR001789">
    <property type="entry name" value="Sig_transdc_resp-reg_receiver"/>
</dbReference>
<dbReference type="Pfam" id="PF00990">
    <property type="entry name" value="GGDEF"/>
    <property type="match status" value="1"/>
</dbReference>
<dbReference type="PROSITE" id="PS50887">
    <property type="entry name" value="GGDEF"/>
    <property type="match status" value="1"/>
</dbReference>
<dbReference type="Pfam" id="PF00072">
    <property type="entry name" value="Response_reg"/>
    <property type="match status" value="1"/>
</dbReference>
<dbReference type="GO" id="GO:0006355">
    <property type="term" value="P:regulation of DNA-templated transcription"/>
    <property type="evidence" value="ECO:0007669"/>
    <property type="project" value="TreeGrafter"/>
</dbReference>
<proteinExistence type="predicted"/>
<dbReference type="Gene3D" id="3.30.70.270">
    <property type="match status" value="1"/>
</dbReference>
<dbReference type="GO" id="GO:0000976">
    <property type="term" value="F:transcription cis-regulatory region binding"/>
    <property type="evidence" value="ECO:0007669"/>
    <property type="project" value="TreeGrafter"/>
</dbReference>
<evidence type="ECO:0000256" key="6">
    <source>
        <dbReference type="PROSITE-ProRule" id="PRU00169"/>
    </source>
</evidence>
<keyword evidence="3" id="KW-0805">Transcription regulation</keyword>
<sequence>MLLKKIVVAEDDDAIAHMVNMSLGDAGFLCLRASDGEEALNLVRLHTPDLLVLDVMMPRMDGIEVARRIKGDVVLSKIPILMLTALSAVDNKLEGYEAGADAYLSKPFDLREFSAQAKALIRSSTRERGRNPTTNLPGSGAVDDHLENVLGKPAGISVVCFDVREFGAYTDEVGFSRAESLVASLGDLILERVRALVPDSAFLGHLGGCDFIAVVPSELADSLSQQVLERFDEAHREWLLEETPVQSLTMSGAVVPLDGLQKGASATISERIASAMKTAKEKKGSGYVVWQADKA</sequence>
<dbReference type="InterPro" id="IPR043128">
    <property type="entry name" value="Rev_trsase/Diguanyl_cyclase"/>
</dbReference>
<dbReference type="STRING" id="502025.Hoch_0280"/>
<gene>
    <name evidence="9" type="ordered locus">Hoch_0280</name>
</gene>
<dbReference type="GO" id="GO:0005829">
    <property type="term" value="C:cytosol"/>
    <property type="evidence" value="ECO:0007669"/>
    <property type="project" value="TreeGrafter"/>
</dbReference>